<sequence length="216" mass="23127">MTQNALARRMFLVLHDPFSGKALGPPKLIRYAVGTAGLAELVMQRRLAVDGGRIAVAGEWRDGGADAVQAILLGAVGPAGSDITRSWVEEVGDAVYAQVVRGLVADRVIRREVRGGLLRRGAAERFPAVDLLSAAGPRVQLEHMLCSPHDMDVVGSTFATILDRLRLDAALDFDCDRGVVRRAAAAAVRGLPGDLRNLVTEVAKAVVEVTLTFRRL</sequence>
<gene>
    <name evidence="5" type="ORF">GCM10023320_10100</name>
</gene>
<dbReference type="Proteomes" id="UP001500804">
    <property type="component" value="Unassembled WGS sequence"/>
</dbReference>
<dbReference type="Gene3D" id="1.10.3630.10">
    <property type="entry name" value="yeast vps74-n-term truncation variant domain like"/>
    <property type="match status" value="1"/>
</dbReference>
<dbReference type="RefSeq" id="WP_345603580.1">
    <property type="nucleotide sequence ID" value="NZ_BAABJO010000003.1"/>
</dbReference>
<comment type="caution">
    <text evidence="5">The sequence shown here is derived from an EMBL/GenBank/DDBJ whole genome shotgun (WGS) entry which is preliminary data.</text>
</comment>
<evidence type="ECO:0000256" key="4">
    <source>
        <dbReference type="ARBA" id="ARBA00023136"/>
    </source>
</evidence>
<keyword evidence="2" id="KW-0333">Golgi apparatus</keyword>
<evidence type="ECO:0008006" key="7">
    <source>
        <dbReference type="Google" id="ProtNLM"/>
    </source>
</evidence>
<evidence type="ECO:0000313" key="5">
    <source>
        <dbReference type="EMBL" id="GAA5113859.1"/>
    </source>
</evidence>
<dbReference type="EMBL" id="BAABJO010000003">
    <property type="protein sequence ID" value="GAA5113859.1"/>
    <property type="molecule type" value="Genomic_DNA"/>
</dbReference>
<reference evidence="6" key="1">
    <citation type="journal article" date="2019" name="Int. J. Syst. Evol. Microbiol.">
        <title>The Global Catalogue of Microorganisms (GCM) 10K type strain sequencing project: providing services to taxonomists for standard genome sequencing and annotation.</title>
        <authorList>
            <consortium name="The Broad Institute Genomics Platform"/>
            <consortium name="The Broad Institute Genome Sequencing Center for Infectious Disease"/>
            <person name="Wu L."/>
            <person name="Ma J."/>
        </authorList>
    </citation>
    <scope>NUCLEOTIDE SEQUENCE [LARGE SCALE GENOMIC DNA]</scope>
    <source>
        <strain evidence="6">JCM 18302</strain>
    </source>
</reference>
<comment type="subcellular location">
    <subcellularLocation>
        <location evidence="1">Golgi apparatus membrane</location>
        <topology evidence="1">Peripheral membrane protein</topology>
        <orientation evidence="1">Cytoplasmic side</orientation>
    </subcellularLocation>
</comment>
<proteinExistence type="predicted"/>
<evidence type="ECO:0000256" key="2">
    <source>
        <dbReference type="ARBA" id="ARBA00023034"/>
    </source>
</evidence>
<name>A0ABP9NBR5_9PSEU</name>
<accession>A0ABP9NBR5</accession>
<dbReference type="InterPro" id="IPR038261">
    <property type="entry name" value="GPP34-like_sf"/>
</dbReference>
<keyword evidence="4" id="KW-0472">Membrane</keyword>
<evidence type="ECO:0000256" key="1">
    <source>
        <dbReference type="ARBA" id="ARBA00004255"/>
    </source>
</evidence>
<dbReference type="InterPro" id="IPR008628">
    <property type="entry name" value="GPP34-like"/>
</dbReference>
<keyword evidence="6" id="KW-1185">Reference proteome</keyword>
<dbReference type="Pfam" id="PF05719">
    <property type="entry name" value="GPP34"/>
    <property type="match status" value="1"/>
</dbReference>
<evidence type="ECO:0000256" key="3">
    <source>
        <dbReference type="ARBA" id="ARBA00023121"/>
    </source>
</evidence>
<protein>
    <recommendedName>
        <fullName evidence="7">Golgi phosphoprotein 3 GPP34</fullName>
    </recommendedName>
</protein>
<keyword evidence="3" id="KW-0446">Lipid-binding</keyword>
<evidence type="ECO:0000313" key="6">
    <source>
        <dbReference type="Proteomes" id="UP001500804"/>
    </source>
</evidence>
<organism evidence="5 6">
    <name type="scientific">Pseudonocardia adelaidensis</name>
    <dbReference type="NCBI Taxonomy" id="648754"/>
    <lineage>
        <taxon>Bacteria</taxon>
        <taxon>Bacillati</taxon>
        <taxon>Actinomycetota</taxon>
        <taxon>Actinomycetes</taxon>
        <taxon>Pseudonocardiales</taxon>
        <taxon>Pseudonocardiaceae</taxon>
        <taxon>Pseudonocardia</taxon>
    </lineage>
</organism>